<gene>
    <name evidence="2" type="ORF">AAE02nite_40960</name>
</gene>
<name>A0A512B396_9BACT</name>
<reference evidence="2 3" key="1">
    <citation type="submission" date="2019-07" db="EMBL/GenBank/DDBJ databases">
        <title>Whole genome shotgun sequence of Adhaeribacter aerolatus NBRC 106133.</title>
        <authorList>
            <person name="Hosoyama A."/>
            <person name="Uohara A."/>
            <person name="Ohji S."/>
            <person name="Ichikawa N."/>
        </authorList>
    </citation>
    <scope>NUCLEOTIDE SEQUENCE [LARGE SCALE GENOMIC DNA]</scope>
    <source>
        <strain evidence="2 3">NBRC 106133</strain>
    </source>
</reference>
<dbReference type="EMBL" id="BJYS01000036">
    <property type="protein sequence ID" value="GEO06432.1"/>
    <property type="molecule type" value="Genomic_DNA"/>
</dbReference>
<dbReference type="GO" id="GO:1990351">
    <property type="term" value="C:transporter complex"/>
    <property type="evidence" value="ECO:0007669"/>
    <property type="project" value="TreeGrafter"/>
</dbReference>
<proteinExistence type="predicted"/>
<keyword evidence="3" id="KW-1185">Reference proteome</keyword>
<feature type="domain" description="LPS-assembly protein LptD central" evidence="1">
    <location>
        <begin position="133"/>
        <end position="641"/>
    </location>
</feature>
<dbReference type="PANTHER" id="PTHR30189:SF1">
    <property type="entry name" value="LPS-ASSEMBLY PROTEIN LPTD"/>
    <property type="match status" value="1"/>
</dbReference>
<organism evidence="2 3">
    <name type="scientific">Adhaeribacter aerolatus</name>
    <dbReference type="NCBI Taxonomy" id="670289"/>
    <lineage>
        <taxon>Bacteria</taxon>
        <taxon>Pseudomonadati</taxon>
        <taxon>Bacteroidota</taxon>
        <taxon>Cytophagia</taxon>
        <taxon>Cytophagales</taxon>
        <taxon>Hymenobacteraceae</taxon>
        <taxon>Adhaeribacter</taxon>
    </lineage>
</organism>
<protein>
    <submittedName>
        <fullName evidence="2">Organic solvent tolerance protein OstA</fullName>
    </submittedName>
</protein>
<comment type="caution">
    <text evidence="2">The sequence shown here is derived from an EMBL/GenBank/DDBJ whole genome shotgun (WGS) entry which is preliminary data.</text>
</comment>
<dbReference type="GO" id="GO:0009279">
    <property type="term" value="C:cell outer membrane"/>
    <property type="evidence" value="ECO:0007669"/>
    <property type="project" value="TreeGrafter"/>
</dbReference>
<dbReference type="AlphaFoldDB" id="A0A512B396"/>
<sequence>MNERVVNMYGEANIDYGEMSLQAATTAINYETNILSAKGAVDTTGKAVGTPVFKQGSEMYTANQMNYNFKTKKGKISGVVTRQGEGFLHAETVKRTSDEAFYGANAHYTTCDLPHPHFYINASKIKALPGKKIFSGPFNLVFADIPTPIGFLFGYFPTPQKQRSTGSSGIIFPTFGEAREQGFYLRNGGYYLALNEYIGISLLADVYSYGSWAAHVQSTYNKRYAYQGNFSIDYSATRFPDGGSGRTDNSPIVGPSRFRRDEPRSFFIRWSHSPAARPGGKMSASVQAGTSFYNRQNYSTPSNNLSATFNSSVQYQYANPNSPVTFTASLLHNQNTLTKVHNLTLPEATFSVNRQYPFRLFSKNAAGGNFLQDISVAYNLTARNQTSNSLQSGTLPGVNLIGGEQRDTVVAFNFSNLLRNAQVGMRHSFPIAMNSIRLLKHFNLSPSLYYNATSYLKQLKYTYVESANAVRIDTLNRFSIASEYGAGASLSTRIYGMAIIKGKRLEAIRHQIQPSISYNYTPNLSTAYGQYVQLSDVVNSTTGMVPYQYLSRYNGFMNAPSGSGLQSALYFSIQNNVEAKVKAKTDTAETFEKVSLIDNFSFTGGYNFAADSFKVQPINAQFRTVLFKRLNIFTSANLDPYQVNAAGRRIDRLQINESSFRFARLTNANLNLDIDLNPDVVKSKKEAPRTNRPSLETDVNLQEQYIDFKIPWTFRINYTASYFAQANGTSQTTQSLGFDGSLNLTDKWKVTYNSGYDFLNKALTYTSLNIHRDLHCWEMSIGWIPFGVYQSYSININARSALLRDLKLSRNRSWYNR</sequence>
<evidence type="ECO:0000259" key="1">
    <source>
        <dbReference type="Pfam" id="PF19838"/>
    </source>
</evidence>
<dbReference type="Pfam" id="PF19838">
    <property type="entry name" value="LptD_2"/>
    <property type="match status" value="1"/>
</dbReference>
<dbReference type="InterPro" id="IPR045659">
    <property type="entry name" value="LptD_2"/>
</dbReference>
<dbReference type="InterPro" id="IPR050218">
    <property type="entry name" value="LptD"/>
</dbReference>
<accession>A0A512B396</accession>
<evidence type="ECO:0000313" key="2">
    <source>
        <dbReference type="EMBL" id="GEO06432.1"/>
    </source>
</evidence>
<evidence type="ECO:0000313" key="3">
    <source>
        <dbReference type="Proteomes" id="UP000321532"/>
    </source>
</evidence>
<dbReference type="PANTHER" id="PTHR30189">
    <property type="entry name" value="LPS-ASSEMBLY PROTEIN"/>
    <property type="match status" value="1"/>
</dbReference>
<dbReference type="Proteomes" id="UP000321532">
    <property type="component" value="Unassembled WGS sequence"/>
</dbReference>